<keyword evidence="2" id="KW-1185">Reference proteome</keyword>
<evidence type="ECO:0000313" key="1">
    <source>
        <dbReference type="EMBL" id="KAG9223565.1"/>
    </source>
</evidence>
<accession>A0ACB7J038</accession>
<name>A0ACB7J038_PLECO</name>
<dbReference type="EMBL" id="WQMT02000005">
    <property type="protein sequence ID" value="KAG9223565.1"/>
    <property type="molecule type" value="Genomic_DNA"/>
</dbReference>
<evidence type="ECO:0000313" key="2">
    <source>
        <dbReference type="Proteomes" id="UP000824881"/>
    </source>
</evidence>
<sequence>MASDHPRETLPQRYPSATSKTTPTPTLFHSFPIPPSAPYNHNYNNHAYNTNPLNSGNLYMHNAASASTLSLMHGGRPLPTPPTTASPFAMSPPPPQAATGSTGTSGKVVHVGHVPAWKPKLELESMDTSPFSESFSAMFDDGDTLEIDTSIWVPEKSFNIERYADPKDLDPSWKDDSDISEILVISPKPTIRRRASNLSTANPKLPIIPEYAPGVNHAKYQSFDESIKLADFEFLPTPSPTRRANNSLPSSISRTSSRAKLTSHICAYRRPGGVLQYNGLYTVKRRAHAHAQVNSSSAWREMDVMHILSGSCPGAGMRGDGPFVEKMYGTFIDNKNIYLVLGHHTRGTLADLVETHGPLNETTTKAYACELLCALEAIAHLGVVHNDICPDNIRIDASRHLVLVNFEAADLPGESSIQPDFDSEYTGTAERNRESVYKAPEVLLGWTRDSAVDVWGFGMVLYWMVTGQHPFLGGDECESLREAELEGKILHGPLLLDNIEESCHEAKGLIAKCLERNPAIRIRTGQLKGEAYFSHADWERITTRKVPILGFNHKRKQTRGATSRRKASIDDDVKVAVFDTPPLEPAPLISEGNRKRAAPDMFTSFCNPSSSANASLPIIKADEEVPESRVEHPQVKEDASSTPPPGALDPTATVEEYIEEVEISREHPPEMYGKELTPQERMALFWESLDSEEVMTQMHQSTTALGIIGVGGGANGSPRPRKLRKKSKSMRTLTHRISTFSLTGQTPNKLRKKNMRKMASEAHLLAHEPEARINGGTEGDGDRDEGIVVEPMKIPNLPQGVEQIGHGIGFTYGLSNAAKSKASICTDKSAPGWKRHMRLLPGGIGRGIRGVRHRLSMGKMNGNGGQQAKMHEKRDDCRPRDGMEYARGGAVDYNRGLGIGMEYGNSNAVGGCCYSSPATDDEPLTPDSLVFGCGTERATEAKIEGEFGGERVGPRMATLRLVPSTPQEDCDDDLDRIQGLY</sequence>
<gene>
    <name evidence="1" type="ORF">CCMSSC00406_0009077</name>
</gene>
<organism evidence="1 2">
    <name type="scientific">Pleurotus cornucopiae</name>
    <name type="common">Cornucopia mushroom</name>
    <dbReference type="NCBI Taxonomy" id="5321"/>
    <lineage>
        <taxon>Eukaryota</taxon>
        <taxon>Fungi</taxon>
        <taxon>Dikarya</taxon>
        <taxon>Basidiomycota</taxon>
        <taxon>Agaricomycotina</taxon>
        <taxon>Agaricomycetes</taxon>
        <taxon>Agaricomycetidae</taxon>
        <taxon>Agaricales</taxon>
        <taxon>Pleurotineae</taxon>
        <taxon>Pleurotaceae</taxon>
        <taxon>Pleurotus</taxon>
    </lineage>
</organism>
<dbReference type="Proteomes" id="UP000824881">
    <property type="component" value="Unassembled WGS sequence"/>
</dbReference>
<comment type="caution">
    <text evidence="1">The sequence shown here is derived from an EMBL/GenBank/DDBJ whole genome shotgun (WGS) entry which is preliminary data.</text>
</comment>
<proteinExistence type="predicted"/>
<protein>
    <submittedName>
        <fullName evidence="1">Uncharacterized protein</fullName>
    </submittedName>
</protein>
<reference evidence="1 2" key="1">
    <citation type="journal article" date="2021" name="Appl. Environ. Microbiol.">
        <title>Genetic linkage and physical mapping for an oyster mushroom Pleurotus cornucopiae and QTL analysis for the trait cap color.</title>
        <authorList>
            <person name="Zhang Y."/>
            <person name="Gao W."/>
            <person name="Sonnenberg A."/>
            <person name="Chen Q."/>
            <person name="Zhang J."/>
            <person name="Huang C."/>
        </authorList>
    </citation>
    <scope>NUCLEOTIDE SEQUENCE [LARGE SCALE GENOMIC DNA]</scope>
    <source>
        <strain evidence="1">CCMSSC00406</strain>
    </source>
</reference>